<dbReference type="Proteomes" id="UP000199599">
    <property type="component" value="Unassembled WGS sequence"/>
</dbReference>
<dbReference type="Gene3D" id="1.10.357.10">
    <property type="entry name" value="Tetracycline Repressor, domain 2"/>
    <property type="match status" value="1"/>
</dbReference>
<gene>
    <name evidence="1" type="ORF">SAMN04487792_1460</name>
</gene>
<protein>
    <submittedName>
        <fullName evidence="1">Transcriptional regulator, TetR family</fullName>
    </submittedName>
</protein>
<organism evidence="1 2">
    <name type="scientific">Lactobacillus bombicola</name>
    <dbReference type="NCBI Taxonomy" id="1505723"/>
    <lineage>
        <taxon>Bacteria</taxon>
        <taxon>Bacillati</taxon>
        <taxon>Bacillota</taxon>
        <taxon>Bacilli</taxon>
        <taxon>Lactobacillales</taxon>
        <taxon>Lactobacillaceae</taxon>
        <taxon>Lactobacillus</taxon>
    </lineage>
</organism>
<dbReference type="EMBL" id="FOMN01000009">
    <property type="protein sequence ID" value="SFD58090.1"/>
    <property type="molecule type" value="Genomic_DNA"/>
</dbReference>
<evidence type="ECO:0000313" key="1">
    <source>
        <dbReference type="EMBL" id="SFD58090.1"/>
    </source>
</evidence>
<sequence>MITIKAEHILQNKLSNNIVHRYTVISFCADANINRGVFYHYYRNISDLFISVLSLQIRRALRSVSNETIEKLFYQILIKIRDNKLFYLNMLIITKEPREFYSTLRKEIAHAIELYMRPRGSFSVRQVEVISNGIYAIIFNWILNDCKPDIRDVYQSINLLLEHLESNTKTLKK</sequence>
<dbReference type="RefSeq" id="WP_090093885.1">
    <property type="nucleotide sequence ID" value="NZ_FOMN01000009.1"/>
</dbReference>
<dbReference type="STRING" id="1505723.SAMN04487792_1460"/>
<dbReference type="SUPFAM" id="SSF46689">
    <property type="entry name" value="Homeodomain-like"/>
    <property type="match status" value="1"/>
</dbReference>
<proteinExistence type="predicted"/>
<name>A0A1I1TRI1_9LACO</name>
<accession>A0A1I1TRI1</accession>
<evidence type="ECO:0000313" key="2">
    <source>
        <dbReference type="Proteomes" id="UP000199599"/>
    </source>
</evidence>
<dbReference type="AlphaFoldDB" id="A0A1I1TRI1"/>
<dbReference type="InterPro" id="IPR009057">
    <property type="entry name" value="Homeodomain-like_sf"/>
</dbReference>
<reference evidence="2" key="1">
    <citation type="submission" date="2016-10" db="EMBL/GenBank/DDBJ databases">
        <authorList>
            <person name="Varghese N."/>
            <person name="Submissions S."/>
        </authorList>
    </citation>
    <scope>NUCLEOTIDE SEQUENCE [LARGE SCALE GENOMIC DNA]</scope>
    <source>
        <strain evidence="2">R-53102</strain>
    </source>
</reference>